<evidence type="ECO:0000313" key="2">
    <source>
        <dbReference type="Proteomes" id="UP000219036"/>
    </source>
</evidence>
<name>A0A285NGI0_9AQUI</name>
<sequence length="124" mass="14601">MAEILVLTDDKVYRLYILDSVVKDIDKLKDKRSIKSIKIGIGRLAERIPNKPEQWESIKGCENLFELKIKPYRLACYVKGMDILILHIWRVQKNMSKQKRVDIEKACRIAKEVKDEFEKLVRGI</sequence>
<dbReference type="EMBL" id="OBEI01000002">
    <property type="protein sequence ID" value="SNZ06996.1"/>
    <property type="molecule type" value="Genomic_DNA"/>
</dbReference>
<evidence type="ECO:0008006" key="3">
    <source>
        <dbReference type="Google" id="ProtNLM"/>
    </source>
</evidence>
<dbReference type="Proteomes" id="UP000219036">
    <property type="component" value="Unassembled WGS sequence"/>
</dbReference>
<evidence type="ECO:0000313" key="1">
    <source>
        <dbReference type="EMBL" id="SNZ06996.1"/>
    </source>
</evidence>
<protein>
    <recommendedName>
        <fullName evidence="3">Phage-related protein</fullName>
    </recommendedName>
</protein>
<dbReference type="Gene3D" id="3.30.2310.20">
    <property type="entry name" value="RelE-like"/>
    <property type="match status" value="1"/>
</dbReference>
<proteinExistence type="predicted"/>
<dbReference type="OrthoDB" id="573082at2"/>
<dbReference type="InterPro" id="IPR035093">
    <property type="entry name" value="RelE/ParE_toxin_dom_sf"/>
</dbReference>
<dbReference type="SUPFAM" id="SSF143011">
    <property type="entry name" value="RelE-like"/>
    <property type="match status" value="1"/>
</dbReference>
<reference evidence="2" key="1">
    <citation type="submission" date="2017-09" db="EMBL/GenBank/DDBJ databases">
        <authorList>
            <person name="Varghese N."/>
            <person name="Submissions S."/>
        </authorList>
    </citation>
    <scope>NUCLEOTIDE SEQUENCE [LARGE SCALE GENOMIC DNA]</scope>
    <source>
        <strain evidence="2">DSM 15103</strain>
    </source>
</reference>
<organism evidence="1 2">
    <name type="scientific">Persephonella hydrogeniphila</name>
    <dbReference type="NCBI Taxonomy" id="198703"/>
    <lineage>
        <taxon>Bacteria</taxon>
        <taxon>Pseudomonadati</taxon>
        <taxon>Aquificota</taxon>
        <taxon>Aquificia</taxon>
        <taxon>Aquificales</taxon>
        <taxon>Hydrogenothermaceae</taxon>
        <taxon>Persephonella</taxon>
    </lineage>
</organism>
<gene>
    <name evidence="1" type="ORF">SAMN06265182_0870</name>
</gene>
<dbReference type="RefSeq" id="WP_097000041.1">
    <property type="nucleotide sequence ID" value="NZ_OBEI01000002.1"/>
</dbReference>
<accession>A0A285NGI0</accession>
<dbReference type="AlphaFoldDB" id="A0A285NGI0"/>
<keyword evidence="2" id="KW-1185">Reference proteome</keyword>